<feature type="domain" description="HTH cro/C1-type" evidence="1">
    <location>
        <begin position="13"/>
        <end position="68"/>
    </location>
</feature>
<keyword evidence="3" id="KW-1185">Reference proteome</keyword>
<sequence length="147" mass="15730">MYLSTRKTVGAVIRRARTDGGFTQAELARRSGVSIRTIRNLEGDRITAPRQSSLEALATVLQLEPQAKPPARPPAATAGPDDVLDAVIAALDAAQLITTSGVYGIDKVRLAQVIAEELQTIAASACRCPWRLDSLCPTPDDFFAVSR</sequence>
<dbReference type="InterPro" id="IPR010982">
    <property type="entry name" value="Lambda_DNA-bd_dom_sf"/>
</dbReference>
<name>A0A7Y4KW01_9ACTN</name>
<protein>
    <submittedName>
        <fullName evidence="2">Helix-turn-helix transcriptional regulator</fullName>
    </submittedName>
</protein>
<dbReference type="SMART" id="SM00530">
    <property type="entry name" value="HTH_XRE"/>
    <property type="match status" value="1"/>
</dbReference>
<dbReference type="Proteomes" id="UP000534306">
    <property type="component" value="Unassembled WGS sequence"/>
</dbReference>
<dbReference type="EMBL" id="JABJRC010000001">
    <property type="protein sequence ID" value="NOL39595.1"/>
    <property type="molecule type" value="Genomic_DNA"/>
</dbReference>
<evidence type="ECO:0000313" key="2">
    <source>
        <dbReference type="EMBL" id="NOL39595.1"/>
    </source>
</evidence>
<dbReference type="PROSITE" id="PS50943">
    <property type="entry name" value="HTH_CROC1"/>
    <property type="match status" value="1"/>
</dbReference>
<dbReference type="Gene3D" id="1.10.260.40">
    <property type="entry name" value="lambda repressor-like DNA-binding domains"/>
    <property type="match status" value="1"/>
</dbReference>
<accession>A0A7Y4KW01</accession>
<evidence type="ECO:0000259" key="1">
    <source>
        <dbReference type="PROSITE" id="PS50943"/>
    </source>
</evidence>
<dbReference type="AlphaFoldDB" id="A0A7Y4KW01"/>
<organism evidence="2 3">
    <name type="scientific">Kribbella sandramycini</name>
    <dbReference type="NCBI Taxonomy" id="60450"/>
    <lineage>
        <taxon>Bacteria</taxon>
        <taxon>Bacillati</taxon>
        <taxon>Actinomycetota</taxon>
        <taxon>Actinomycetes</taxon>
        <taxon>Propionibacteriales</taxon>
        <taxon>Kribbellaceae</taxon>
        <taxon>Kribbella</taxon>
    </lineage>
</organism>
<evidence type="ECO:0000313" key="3">
    <source>
        <dbReference type="Proteomes" id="UP000534306"/>
    </source>
</evidence>
<comment type="caution">
    <text evidence="2">The sequence shown here is derived from an EMBL/GenBank/DDBJ whole genome shotgun (WGS) entry which is preliminary data.</text>
</comment>
<dbReference type="SUPFAM" id="SSF47413">
    <property type="entry name" value="lambda repressor-like DNA-binding domains"/>
    <property type="match status" value="1"/>
</dbReference>
<gene>
    <name evidence="2" type="ORF">HPO96_04985</name>
</gene>
<dbReference type="InterPro" id="IPR001387">
    <property type="entry name" value="Cro/C1-type_HTH"/>
</dbReference>
<dbReference type="CDD" id="cd00093">
    <property type="entry name" value="HTH_XRE"/>
    <property type="match status" value="1"/>
</dbReference>
<dbReference type="Pfam" id="PF01381">
    <property type="entry name" value="HTH_3"/>
    <property type="match status" value="1"/>
</dbReference>
<reference evidence="2 3" key="1">
    <citation type="submission" date="2020-05" db="EMBL/GenBank/DDBJ databases">
        <title>Genome sequence of Kribbella sandramycini ATCC 39419.</title>
        <authorList>
            <person name="Maclea K.S."/>
            <person name="Fair J.L."/>
        </authorList>
    </citation>
    <scope>NUCLEOTIDE SEQUENCE [LARGE SCALE GENOMIC DNA]</scope>
    <source>
        <strain evidence="2 3">ATCC 39419</strain>
    </source>
</reference>
<dbReference type="GO" id="GO:0003677">
    <property type="term" value="F:DNA binding"/>
    <property type="evidence" value="ECO:0007669"/>
    <property type="project" value="InterPro"/>
</dbReference>
<proteinExistence type="predicted"/>